<evidence type="ECO:0000313" key="3">
    <source>
        <dbReference type="Proteomes" id="UP001642540"/>
    </source>
</evidence>
<gene>
    <name evidence="2" type="ORF">ODALV1_LOCUS6597</name>
</gene>
<proteinExistence type="predicted"/>
<evidence type="ECO:0008006" key="4">
    <source>
        <dbReference type="Google" id="ProtNLM"/>
    </source>
</evidence>
<feature type="signal peptide" evidence="1">
    <location>
        <begin position="1"/>
        <end position="20"/>
    </location>
</feature>
<evidence type="ECO:0000313" key="2">
    <source>
        <dbReference type="EMBL" id="CAL8086966.1"/>
    </source>
</evidence>
<accession>A0ABP1Q2X9</accession>
<sequence>MSLCCCFLLVLEELLPPLLKLLHPFLTQFVQKSKACQKSQEQEKRTCSSCYLVLTAAEEQEQNSTFLLRTGRLRRRRKETSWWWCWSYVDVDASSSFRQDRCSRRTDFCHFCLYSDHKKWKARTNENVSSYNMKTFFNFWIP</sequence>
<comment type="caution">
    <text evidence="2">The sequence shown here is derived from an EMBL/GenBank/DDBJ whole genome shotgun (WGS) entry which is preliminary data.</text>
</comment>
<organism evidence="2 3">
    <name type="scientific">Orchesella dallaii</name>
    <dbReference type="NCBI Taxonomy" id="48710"/>
    <lineage>
        <taxon>Eukaryota</taxon>
        <taxon>Metazoa</taxon>
        <taxon>Ecdysozoa</taxon>
        <taxon>Arthropoda</taxon>
        <taxon>Hexapoda</taxon>
        <taxon>Collembola</taxon>
        <taxon>Entomobryomorpha</taxon>
        <taxon>Entomobryoidea</taxon>
        <taxon>Orchesellidae</taxon>
        <taxon>Orchesellinae</taxon>
        <taxon>Orchesella</taxon>
    </lineage>
</organism>
<name>A0ABP1Q2X9_9HEXA</name>
<reference evidence="2 3" key="1">
    <citation type="submission" date="2024-08" db="EMBL/GenBank/DDBJ databases">
        <authorList>
            <person name="Cucini C."/>
            <person name="Frati F."/>
        </authorList>
    </citation>
    <scope>NUCLEOTIDE SEQUENCE [LARGE SCALE GENOMIC DNA]</scope>
</reference>
<protein>
    <recommendedName>
        <fullName evidence="4">Secreted protein</fullName>
    </recommendedName>
</protein>
<dbReference type="Proteomes" id="UP001642540">
    <property type="component" value="Unassembled WGS sequence"/>
</dbReference>
<keyword evidence="3" id="KW-1185">Reference proteome</keyword>
<keyword evidence="1" id="KW-0732">Signal</keyword>
<feature type="chain" id="PRO_5046295622" description="Secreted protein" evidence="1">
    <location>
        <begin position="21"/>
        <end position="142"/>
    </location>
</feature>
<evidence type="ECO:0000256" key="1">
    <source>
        <dbReference type="SAM" id="SignalP"/>
    </source>
</evidence>
<dbReference type="EMBL" id="CAXLJM020000020">
    <property type="protein sequence ID" value="CAL8086966.1"/>
    <property type="molecule type" value="Genomic_DNA"/>
</dbReference>